<gene>
    <name evidence="1" type="ORF">C7I85_11940</name>
</gene>
<organism evidence="1 2">
    <name type="scientific">Pseudaminobacter soli</name>
    <name type="common">ex Li et al. 2025</name>
    <dbReference type="NCBI Taxonomy" id="1295366"/>
    <lineage>
        <taxon>Bacteria</taxon>
        <taxon>Pseudomonadati</taxon>
        <taxon>Pseudomonadota</taxon>
        <taxon>Alphaproteobacteria</taxon>
        <taxon>Hyphomicrobiales</taxon>
        <taxon>Phyllobacteriaceae</taxon>
        <taxon>Pseudaminobacter</taxon>
    </lineage>
</organism>
<dbReference type="RefSeq" id="WP_106724212.1">
    <property type="nucleotide sequence ID" value="NZ_PXYL01000005.1"/>
</dbReference>
<keyword evidence="2" id="KW-1185">Reference proteome</keyword>
<reference evidence="1 2" key="1">
    <citation type="submission" date="2018-03" db="EMBL/GenBank/DDBJ databases">
        <title>The draft genome of Mesorhizobium soli JCM 19897.</title>
        <authorList>
            <person name="Li L."/>
            <person name="Liu L."/>
            <person name="Liang L."/>
            <person name="Wang T."/>
            <person name="Zhang X."/>
        </authorList>
    </citation>
    <scope>NUCLEOTIDE SEQUENCE [LARGE SCALE GENOMIC DNA]</scope>
    <source>
        <strain evidence="1 2">JCM 19897</strain>
    </source>
</reference>
<evidence type="ECO:0000313" key="2">
    <source>
        <dbReference type="Proteomes" id="UP000240653"/>
    </source>
</evidence>
<protein>
    <recommendedName>
        <fullName evidence="3">HK97 gp10 family phage protein</fullName>
    </recommendedName>
</protein>
<evidence type="ECO:0000313" key="1">
    <source>
        <dbReference type="EMBL" id="PSJ60746.1"/>
    </source>
</evidence>
<sequence>MAPTTGIHVSPNNRLSRGQARFSGQIDEWVLATEQRLTAVMRESARRTIEVMQTPVSEGGNMPIDTGFLRASLTVVINGKPPQALRVSDGQKHMYNASAIVLEIAKFNAGDRLVAGYTANYALHVEYGARGREGRGFTRLAAQQWSQIVRDVTAEAKARVAARAAR</sequence>
<dbReference type="EMBL" id="PXYL01000005">
    <property type="protein sequence ID" value="PSJ60746.1"/>
    <property type="molecule type" value="Genomic_DNA"/>
</dbReference>
<comment type="caution">
    <text evidence="1">The sequence shown here is derived from an EMBL/GenBank/DDBJ whole genome shotgun (WGS) entry which is preliminary data.</text>
</comment>
<dbReference type="Proteomes" id="UP000240653">
    <property type="component" value="Unassembled WGS sequence"/>
</dbReference>
<proteinExistence type="predicted"/>
<accession>A0A2P7SE02</accession>
<dbReference type="AlphaFoldDB" id="A0A2P7SE02"/>
<evidence type="ECO:0008006" key="3">
    <source>
        <dbReference type="Google" id="ProtNLM"/>
    </source>
</evidence>
<dbReference type="OrthoDB" id="982480at2"/>
<name>A0A2P7SE02_9HYPH</name>